<dbReference type="RefSeq" id="WP_341403650.1">
    <property type="nucleotide sequence ID" value="NZ_JBBUKT010000002.1"/>
</dbReference>
<evidence type="ECO:0000256" key="1">
    <source>
        <dbReference type="ARBA" id="ARBA00004141"/>
    </source>
</evidence>
<dbReference type="SUPFAM" id="SSF144083">
    <property type="entry name" value="Magnesium transport protein CorA, transmembrane region"/>
    <property type="match status" value="1"/>
</dbReference>
<evidence type="ECO:0000256" key="2">
    <source>
        <dbReference type="ARBA" id="ARBA00022692"/>
    </source>
</evidence>
<dbReference type="EMBL" id="JBBUKT010000002">
    <property type="protein sequence ID" value="MEK7950213.1"/>
    <property type="molecule type" value="Genomic_DNA"/>
</dbReference>
<sequence length="260" mass="29276">MSIGAGRIEMVAMSKCSDFPYLPQFFECEAELFDQLSNRPGNQRCVVGRDELLLVVHDVPQAGSPDRVPLIFWRRQDETWVDSSGHKGLKKLGDLLDRYAKLLDEKQDIIDEADTAQEIFDLARVAAPLARASRNLAIAIDQTLVHDEDNRELRSYRDRAREAERAAEQLSHDAKLTLEFWKAEQSEKQQVSAEKLNVIAFRLNLLAGFFLPLVALGGLFGMNVHLPEFVNGWFWLIFCGGLLMGGSLVWMVSRKTGAGL</sequence>
<dbReference type="Pfam" id="PF01544">
    <property type="entry name" value="CorA"/>
    <property type="match status" value="1"/>
</dbReference>
<dbReference type="InterPro" id="IPR045863">
    <property type="entry name" value="CorA_TM1_TM2"/>
</dbReference>
<feature type="transmembrane region" description="Helical" evidence="6">
    <location>
        <begin position="205"/>
        <end position="226"/>
    </location>
</feature>
<keyword evidence="8" id="KW-1185">Reference proteome</keyword>
<protein>
    <submittedName>
        <fullName evidence="7">CorA family divalent cation transporter</fullName>
    </submittedName>
</protein>
<dbReference type="Gene3D" id="1.20.58.340">
    <property type="entry name" value="Magnesium transport protein CorA, transmembrane region"/>
    <property type="match status" value="1"/>
</dbReference>
<gene>
    <name evidence="7" type="ORF">WKV53_06890</name>
</gene>
<dbReference type="Proteomes" id="UP001371305">
    <property type="component" value="Unassembled WGS sequence"/>
</dbReference>
<feature type="transmembrane region" description="Helical" evidence="6">
    <location>
        <begin position="232"/>
        <end position="252"/>
    </location>
</feature>
<dbReference type="InterPro" id="IPR002523">
    <property type="entry name" value="MgTranspt_CorA/ZnTranspt_ZntB"/>
</dbReference>
<feature type="coiled-coil region" evidence="5">
    <location>
        <begin position="146"/>
        <end position="173"/>
    </location>
</feature>
<keyword evidence="5" id="KW-0175">Coiled coil</keyword>
<evidence type="ECO:0000256" key="4">
    <source>
        <dbReference type="ARBA" id="ARBA00023136"/>
    </source>
</evidence>
<name>A0ABU9ARL1_9BACT</name>
<keyword evidence="3 6" id="KW-1133">Transmembrane helix</keyword>
<comment type="subcellular location">
    <subcellularLocation>
        <location evidence="1">Membrane</location>
        <topology evidence="1">Multi-pass membrane protein</topology>
    </subcellularLocation>
</comment>
<accession>A0ABU9ARL1</accession>
<evidence type="ECO:0000256" key="6">
    <source>
        <dbReference type="SAM" id="Phobius"/>
    </source>
</evidence>
<organism evidence="7 8">
    <name type="scientific">Luteolibacter soli</name>
    <dbReference type="NCBI Taxonomy" id="3135280"/>
    <lineage>
        <taxon>Bacteria</taxon>
        <taxon>Pseudomonadati</taxon>
        <taxon>Verrucomicrobiota</taxon>
        <taxon>Verrucomicrobiia</taxon>
        <taxon>Verrucomicrobiales</taxon>
        <taxon>Verrucomicrobiaceae</taxon>
        <taxon>Luteolibacter</taxon>
    </lineage>
</organism>
<evidence type="ECO:0000313" key="8">
    <source>
        <dbReference type="Proteomes" id="UP001371305"/>
    </source>
</evidence>
<reference evidence="7 8" key="1">
    <citation type="submission" date="2024-04" db="EMBL/GenBank/DDBJ databases">
        <title>Luteolibacter sp. isolated from soil.</title>
        <authorList>
            <person name="An J."/>
        </authorList>
    </citation>
    <scope>NUCLEOTIDE SEQUENCE [LARGE SCALE GENOMIC DNA]</scope>
    <source>
        <strain evidence="7 8">Y139</strain>
    </source>
</reference>
<evidence type="ECO:0000256" key="3">
    <source>
        <dbReference type="ARBA" id="ARBA00022989"/>
    </source>
</evidence>
<proteinExistence type="predicted"/>
<evidence type="ECO:0000256" key="5">
    <source>
        <dbReference type="SAM" id="Coils"/>
    </source>
</evidence>
<keyword evidence="2 6" id="KW-0812">Transmembrane</keyword>
<comment type="caution">
    <text evidence="7">The sequence shown here is derived from an EMBL/GenBank/DDBJ whole genome shotgun (WGS) entry which is preliminary data.</text>
</comment>
<keyword evidence="4 6" id="KW-0472">Membrane</keyword>
<evidence type="ECO:0000313" key="7">
    <source>
        <dbReference type="EMBL" id="MEK7950213.1"/>
    </source>
</evidence>